<evidence type="ECO:0000256" key="1">
    <source>
        <dbReference type="SAM" id="Phobius"/>
    </source>
</evidence>
<comment type="caution">
    <text evidence="2">The sequence shown here is derived from an EMBL/GenBank/DDBJ whole genome shotgun (WGS) entry which is preliminary data.</text>
</comment>
<keyword evidence="3" id="KW-1185">Reference proteome</keyword>
<evidence type="ECO:0000313" key="2">
    <source>
        <dbReference type="EMBL" id="MBB6348730.1"/>
    </source>
</evidence>
<evidence type="ECO:0000313" key="3">
    <source>
        <dbReference type="Proteomes" id="UP000583800"/>
    </source>
</evidence>
<gene>
    <name evidence="2" type="ORF">FHU36_005275</name>
</gene>
<keyword evidence="1" id="KW-0812">Transmembrane</keyword>
<name>A0A7X0C571_9ACTN</name>
<organism evidence="2 3">
    <name type="scientific">Nonomuraea muscovyensis</name>
    <dbReference type="NCBI Taxonomy" id="1124761"/>
    <lineage>
        <taxon>Bacteria</taxon>
        <taxon>Bacillati</taxon>
        <taxon>Actinomycetota</taxon>
        <taxon>Actinomycetes</taxon>
        <taxon>Streptosporangiales</taxon>
        <taxon>Streptosporangiaceae</taxon>
        <taxon>Nonomuraea</taxon>
    </lineage>
</organism>
<dbReference type="EMBL" id="JACHJB010000002">
    <property type="protein sequence ID" value="MBB6348730.1"/>
    <property type="molecule type" value="Genomic_DNA"/>
</dbReference>
<dbReference type="Proteomes" id="UP000583800">
    <property type="component" value="Unassembled WGS sequence"/>
</dbReference>
<protein>
    <recommendedName>
        <fullName evidence="4">Mercuric ion transport protein</fullName>
    </recommendedName>
</protein>
<dbReference type="RefSeq" id="WP_185086429.1">
    <property type="nucleotide sequence ID" value="NZ_JACHJB010000002.1"/>
</dbReference>
<keyword evidence="1" id="KW-0472">Membrane</keyword>
<feature type="transmembrane region" description="Helical" evidence="1">
    <location>
        <begin position="31"/>
        <end position="49"/>
    </location>
</feature>
<sequence length="58" mass="5920">MLACAACCALPLLIGAGLLTGAGAALAERMLLAIAGVLIAAAAGMWWLYRRDALYCLP</sequence>
<keyword evidence="1" id="KW-1133">Transmembrane helix</keyword>
<accession>A0A7X0C571</accession>
<reference evidence="2 3" key="1">
    <citation type="submission" date="2020-08" db="EMBL/GenBank/DDBJ databases">
        <title>Sequencing the genomes of 1000 actinobacteria strains.</title>
        <authorList>
            <person name="Klenk H.-P."/>
        </authorList>
    </citation>
    <scope>NUCLEOTIDE SEQUENCE [LARGE SCALE GENOMIC DNA]</scope>
    <source>
        <strain evidence="2 3">DSM 45913</strain>
    </source>
</reference>
<evidence type="ECO:0008006" key="4">
    <source>
        <dbReference type="Google" id="ProtNLM"/>
    </source>
</evidence>
<dbReference type="AlphaFoldDB" id="A0A7X0C571"/>
<proteinExistence type="predicted"/>